<accession>A0A024FUU8</accession>
<proteinExistence type="predicted"/>
<dbReference type="AlphaFoldDB" id="A0A024FUU8"/>
<protein>
    <submittedName>
        <fullName evidence="2">Uncharacterized protein</fullName>
    </submittedName>
</protein>
<keyword evidence="1" id="KW-0732">Signal</keyword>
<dbReference type="EMBL" id="CAIX01000348">
    <property type="protein sequence ID" value="CCI10697.1"/>
    <property type="molecule type" value="Genomic_DNA"/>
</dbReference>
<sequence>MGSSRSCPLLVAALIFMHNMSQATSQLLHSRLVPLSDSDGSSCHECLVISAGFQKIYLRQVGYRFRLYWLEGYGDILPSILLHCHSRRKCLIYTGLPSHYDIGHLVMTTSQYTTNVNRDENIEQDVFLLAQWISHGIVIPRAIKGSVYDKHDLSRFMRKKKTGIPLLPGEYSKRKVREKRRKTILQVVTEEELISTTETPYIDPSIRCMIIHGPTNDGVCRECLAMHSKWFTVRGYLLFYKHRQLSAELLVFPSNYETSDIKSNCLQHLCSTIVSWDPKDCQIMDFIFPTHHGLIKKKQKEHDSNELHLTRNENAMDMKRIKRVLDFIAQRRMPRKSKYRGPSQDAFTFPKTLGMLRQKKIFCIYVTASVLNRWPCIGCILKKMVGARLVLLSSLWNAIVLTSQIEEKLNCATCSDVTVLRPDACKQFRGDDAVNIEVYPSPSDHQLLQPSKSNCIVLYYTSSNEESCVKCIKRYLPTTGDPYVLTKTSSLLDVSKVFLKRTKRPFQNLLECHTMYFCIRLQMVPYEFCMYHEVFVSQGDSQSVVRAESIEFTQERIPVGVWPSQEHRLVMSDSESERAPELWPVFANSIALVQFEYKGSTFLDCAACLLERTDVFFAYNFQSTSAGYVWMRQAPSFVLRSCVGKGCSGLSYDAHQMQLERPVGIRQMIKEDIRILREPKE</sequence>
<evidence type="ECO:0000313" key="3">
    <source>
        <dbReference type="Proteomes" id="UP000053237"/>
    </source>
</evidence>
<organism evidence="2 3">
    <name type="scientific">Albugo candida</name>
    <dbReference type="NCBI Taxonomy" id="65357"/>
    <lineage>
        <taxon>Eukaryota</taxon>
        <taxon>Sar</taxon>
        <taxon>Stramenopiles</taxon>
        <taxon>Oomycota</taxon>
        <taxon>Peronosporomycetes</taxon>
        <taxon>Albuginales</taxon>
        <taxon>Albuginaceae</taxon>
        <taxon>Albugo</taxon>
    </lineage>
</organism>
<reference evidence="2 3" key="1">
    <citation type="submission" date="2012-05" db="EMBL/GenBank/DDBJ databases">
        <title>Recombination and specialization in a pathogen metapopulation.</title>
        <authorList>
            <person name="Gardiner A."/>
            <person name="Kemen E."/>
            <person name="Schultz-Larsen T."/>
            <person name="MacLean D."/>
            <person name="Van Oosterhout C."/>
            <person name="Jones J.D.G."/>
        </authorList>
    </citation>
    <scope>NUCLEOTIDE SEQUENCE [LARGE SCALE GENOMIC DNA]</scope>
    <source>
        <strain evidence="2 3">Ac Nc2</strain>
    </source>
</reference>
<evidence type="ECO:0000313" key="2">
    <source>
        <dbReference type="EMBL" id="CCI10697.1"/>
    </source>
</evidence>
<keyword evidence="3" id="KW-1185">Reference proteome</keyword>
<feature type="signal peptide" evidence="1">
    <location>
        <begin position="1"/>
        <end position="23"/>
    </location>
</feature>
<gene>
    <name evidence="2" type="ORF">BN9_112780</name>
</gene>
<name>A0A024FUU8_9STRA</name>
<evidence type="ECO:0000256" key="1">
    <source>
        <dbReference type="SAM" id="SignalP"/>
    </source>
</evidence>
<dbReference type="Proteomes" id="UP000053237">
    <property type="component" value="Unassembled WGS sequence"/>
</dbReference>
<dbReference type="InParanoid" id="A0A024FUU8"/>
<feature type="chain" id="PRO_5001529103" evidence="1">
    <location>
        <begin position="24"/>
        <end position="681"/>
    </location>
</feature>
<comment type="caution">
    <text evidence="2">The sequence shown here is derived from an EMBL/GenBank/DDBJ whole genome shotgun (WGS) entry which is preliminary data.</text>
</comment>